<evidence type="ECO:0000313" key="3">
    <source>
        <dbReference type="Proteomes" id="UP000807469"/>
    </source>
</evidence>
<dbReference type="AlphaFoldDB" id="A0A9P5YI30"/>
<sequence length="147" mass="16330">MRDVVRITPSDIRVIEAAPQHTGPRTANVNIGRLRVREGSDTERWRCGWTVRVGYGDHGYGTTWVSANMWARMGKGRRERDDGWTPSSGGTKVGGDDIQTARMGKGMRMAARRASREAPRRTELSSVFASLFQLLLSAPPLVVYPSQ</sequence>
<dbReference type="Proteomes" id="UP000807469">
    <property type="component" value="Unassembled WGS sequence"/>
</dbReference>
<organism evidence="2 3">
    <name type="scientific">Pholiota conissans</name>
    <dbReference type="NCBI Taxonomy" id="109636"/>
    <lineage>
        <taxon>Eukaryota</taxon>
        <taxon>Fungi</taxon>
        <taxon>Dikarya</taxon>
        <taxon>Basidiomycota</taxon>
        <taxon>Agaricomycotina</taxon>
        <taxon>Agaricomycetes</taxon>
        <taxon>Agaricomycetidae</taxon>
        <taxon>Agaricales</taxon>
        <taxon>Agaricineae</taxon>
        <taxon>Strophariaceae</taxon>
        <taxon>Pholiota</taxon>
    </lineage>
</organism>
<protein>
    <submittedName>
        <fullName evidence="2">Uncharacterized protein</fullName>
    </submittedName>
</protein>
<evidence type="ECO:0000256" key="1">
    <source>
        <dbReference type="SAM" id="MobiDB-lite"/>
    </source>
</evidence>
<comment type="caution">
    <text evidence="2">The sequence shown here is derived from an EMBL/GenBank/DDBJ whole genome shotgun (WGS) entry which is preliminary data.</text>
</comment>
<proteinExistence type="predicted"/>
<accession>A0A9P5YI30</accession>
<keyword evidence="3" id="KW-1185">Reference proteome</keyword>
<dbReference type="EMBL" id="MU156096">
    <property type="protein sequence ID" value="KAF9470283.1"/>
    <property type="molecule type" value="Genomic_DNA"/>
</dbReference>
<evidence type="ECO:0000313" key="2">
    <source>
        <dbReference type="EMBL" id="KAF9470283.1"/>
    </source>
</evidence>
<name>A0A9P5YI30_9AGAR</name>
<feature type="region of interest" description="Disordered" evidence="1">
    <location>
        <begin position="75"/>
        <end position="119"/>
    </location>
</feature>
<reference evidence="2" key="1">
    <citation type="submission" date="2020-11" db="EMBL/GenBank/DDBJ databases">
        <authorList>
            <consortium name="DOE Joint Genome Institute"/>
            <person name="Ahrendt S."/>
            <person name="Riley R."/>
            <person name="Andreopoulos W."/>
            <person name="Labutti K."/>
            <person name="Pangilinan J."/>
            <person name="Ruiz-Duenas F.J."/>
            <person name="Barrasa J.M."/>
            <person name="Sanchez-Garcia M."/>
            <person name="Camarero S."/>
            <person name="Miyauchi S."/>
            <person name="Serrano A."/>
            <person name="Linde D."/>
            <person name="Babiker R."/>
            <person name="Drula E."/>
            <person name="Ayuso-Fernandez I."/>
            <person name="Pacheco R."/>
            <person name="Padilla G."/>
            <person name="Ferreira P."/>
            <person name="Barriuso J."/>
            <person name="Kellner H."/>
            <person name="Castanera R."/>
            <person name="Alfaro M."/>
            <person name="Ramirez L."/>
            <person name="Pisabarro A.G."/>
            <person name="Kuo A."/>
            <person name="Tritt A."/>
            <person name="Lipzen A."/>
            <person name="He G."/>
            <person name="Yan M."/>
            <person name="Ng V."/>
            <person name="Cullen D."/>
            <person name="Martin F."/>
            <person name="Rosso M.-N."/>
            <person name="Henrissat B."/>
            <person name="Hibbett D."/>
            <person name="Martinez A.T."/>
            <person name="Grigoriev I.V."/>
        </authorList>
    </citation>
    <scope>NUCLEOTIDE SEQUENCE</scope>
    <source>
        <strain evidence="2">CIRM-BRFM 674</strain>
    </source>
</reference>
<gene>
    <name evidence="2" type="ORF">BDN70DRAFT_902233</name>
</gene>